<keyword evidence="5" id="KW-0175">Coiled coil</keyword>
<dbReference type="InterPro" id="IPR024079">
    <property type="entry name" value="MetalloPept_cat_dom_sf"/>
</dbReference>
<accession>A0ABY8S4F8</accession>
<feature type="chain" id="PRO_5046998811" evidence="6">
    <location>
        <begin position="24"/>
        <end position="303"/>
    </location>
</feature>
<dbReference type="EC" id="3.4.24.-" evidence="8"/>
<dbReference type="InterPro" id="IPR021190">
    <property type="entry name" value="Pept_M10A"/>
</dbReference>
<dbReference type="Gene3D" id="3.40.390.10">
    <property type="entry name" value="Collagenase (Catalytic Domain)"/>
    <property type="match status" value="1"/>
</dbReference>
<name>A0ABY8S4F8_9GAMM</name>
<dbReference type="RefSeq" id="WP_283266255.1">
    <property type="nucleotide sequence ID" value="NZ_CP125669.1"/>
</dbReference>
<dbReference type="Pfam" id="PF00413">
    <property type="entry name" value="Peptidase_M10"/>
    <property type="match status" value="1"/>
</dbReference>
<dbReference type="GO" id="GO:0008237">
    <property type="term" value="F:metallopeptidase activity"/>
    <property type="evidence" value="ECO:0007669"/>
    <property type="project" value="UniProtKB-KW"/>
</dbReference>
<keyword evidence="9" id="KW-1185">Reference proteome</keyword>
<evidence type="ECO:0000256" key="5">
    <source>
        <dbReference type="SAM" id="Coils"/>
    </source>
</evidence>
<dbReference type="EMBL" id="CP125669">
    <property type="protein sequence ID" value="WHP04584.1"/>
    <property type="molecule type" value="Genomic_DNA"/>
</dbReference>
<feature type="signal peptide" evidence="6">
    <location>
        <begin position="1"/>
        <end position="23"/>
    </location>
</feature>
<evidence type="ECO:0000256" key="4">
    <source>
        <dbReference type="ARBA" id="ARBA00022833"/>
    </source>
</evidence>
<proteinExistence type="predicted"/>
<evidence type="ECO:0000313" key="8">
    <source>
        <dbReference type="EMBL" id="WHP04584.1"/>
    </source>
</evidence>
<dbReference type="Proteomes" id="UP001229836">
    <property type="component" value="Chromosome"/>
</dbReference>
<organism evidence="8 9">
    <name type="scientific">Acinetobacter corruptisaponis</name>
    <dbReference type="NCBI Taxonomy" id="3045147"/>
    <lineage>
        <taxon>Bacteria</taxon>
        <taxon>Pseudomonadati</taxon>
        <taxon>Pseudomonadota</taxon>
        <taxon>Gammaproteobacteria</taxon>
        <taxon>Moraxellales</taxon>
        <taxon>Moraxellaceae</taxon>
        <taxon>Acinetobacter</taxon>
    </lineage>
</organism>
<keyword evidence="1" id="KW-0645">Protease</keyword>
<feature type="coiled-coil region" evidence="5">
    <location>
        <begin position="108"/>
        <end position="145"/>
    </location>
</feature>
<feature type="domain" description="Peptidase M10 metallopeptidase" evidence="7">
    <location>
        <begin position="39"/>
        <end position="300"/>
    </location>
</feature>
<evidence type="ECO:0000256" key="1">
    <source>
        <dbReference type="ARBA" id="ARBA00022670"/>
    </source>
</evidence>
<dbReference type="SUPFAM" id="SSF55486">
    <property type="entry name" value="Metalloproteases ('zincins'), catalytic domain"/>
    <property type="match status" value="2"/>
</dbReference>
<gene>
    <name evidence="8" type="ORF">QLH32_10985</name>
</gene>
<evidence type="ECO:0000256" key="3">
    <source>
        <dbReference type="ARBA" id="ARBA00022801"/>
    </source>
</evidence>
<keyword evidence="3 8" id="KW-0378">Hydrolase</keyword>
<keyword evidence="8" id="KW-0482">Metalloprotease</keyword>
<reference evidence="8 9" key="1">
    <citation type="submission" date="2023-05" db="EMBL/GenBank/DDBJ databases">
        <title>The complete genome of Acinetobacter sp. nov KCTC 92772.</title>
        <authorList>
            <person name="Zhou G."/>
        </authorList>
    </citation>
    <scope>NUCLEOTIDE SEQUENCE [LARGE SCALE GENOMIC DNA]</scope>
    <source>
        <strain evidence="8 9">KCTC 92772</strain>
    </source>
</reference>
<feature type="coiled-coil region" evidence="5">
    <location>
        <begin position="171"/>
        <end position="212"/>
    </location>
</feature>
<evidence type="ECO:0000256" key="6">
    <source>
        <dbReference type="SAM" id="SignalP"/>
    </source>
</evidence>
<dbReference type="PRINTS" id="PR00138">
    <property type="entry name" value="MATRIXIN"/>
</dbReference>
<keyword evidence="2" id="KW-0479">Metal-binding</keyword>
<keyword evidence="4" id="KW-0862">Zinc</keyword>
<evidence type="ECO:0000256" key="2">
    <source>
        <dbReference type="ARBA" id="ARBA00022723"/>
    </source>
</evidence>
<keyword evidence="6" id="KW-0732">Signal</keyword>
<evidence type="ECO:0000259" key="7">
    <source>
        <dbReference type="Pfam" id="PF00413"/>
    </source>
</evidence>
<dbReference type="InterPro" id="IPR001818">
    <property type="entry name" value="Pept_M10_metallopeptidase"/>
</dbReference>
<sequence>MRYLSVAMVTACLCMGSTQFSYAQNDLHNISSHRHEVVKKPLYYRIAEVDPRFNLTTQQLLELTQQAAKIWEQETGQQHFIYDPQAEFSINLVYDERQQHSSNRIQGLNQLKQQQKQWENQNQQLQQIKDEVQRTTALIASKQSQLTVQFQQYNMEVQRFNQQRSSSKDMAEQFNQRQHALELQSAALQREIQQHNQKTQQLNQEIIRLNHNNQQLVASANQFNQVFQPRLFHKGLFNGRQITVYEFSSLEDLRMTLAHEFGHALGLPHTDDPSSLMYPVIQKQNIQKFSLTDSDRELVKASL</sequence>
<evidence type="ECO:0000313" key="9">
    <source>
        <dbReference type="Proteomes" id="UP001229836"/>
    </source>
</evidence>
<protein>
    <submittedName>
        <fullName evidence="8">Matrixin family metalloprotease</fullName>
        <ecNumber evidence="8">3.4.24.-</ecNumber>
    </submittedName>
</protein>